<keyword evidence="3" id="KW-1185">Reference proteome</keyword>
<name>T1K9Q7_TETUR</name>
<proteinExistence type="predicted"/>
<evidence type="ECO:0000313" key="2">
    <source>
        <dbReference type="EnsemblMetazoa" id="tetur07g05820.1"/>
    </source>
</evidence>
<reference evidence="3" key="1">
    <citation type="submission" date="2011-08" db="EMBL/GenBank/DDBJ databases">
        <authorList>
            <person name="Rombauts S."/>
        </authorList>
    </citation>
    <scope>NUCLEOTIDE SEQUENCE</scope>
    <source>
        <strain evidence="3">London</strain>
    </source>
</reference>
<dbReference type="AlphaFoldDB" id="T1K9Q7"/>
<feature type="chain" id="PRO_5004591398" evidence="1">
    <location>
        <begin position="23"/>
        <end position="122"/>
    </location>
</feature>
<dbReference type="HOGENOM" id="CLU_2029632_0_0_1"/>
<protein>
    <submittedName>
        <fullName evidence="2">Uncharacterized protein</fullName>
    </submittedName>
</protein>
<feature type="signal peptide" evidence="1">
    <location>
        <begin position="1"/>
        <end position="22"/>
    </location>
</feature>
<accession>T1K9Q7</accession>
<sequence>MNQLNLLVFQFLINFLAKIVVSQFQYPEHGKIEFMQRSKYRRKIPITDPIHIVKILTPARAFTELDEFELSLQGRVPTEPDTPEQMNLTLKLYTNENNSTGLRFDYKEKFLEKFSLKRKTVI</sequence>
<evidence type="ECO:0000256" key="1">
    <source>
        <dbReference type="SAM" id="SignalP"/>
    </source>
</evidence>
<organism evidence="2 3">
    <name type="scientific">Tetranychus urticae</name>
    <name type="common">Two-spotted spider mite</name>
    <dbReference type="NCBI Taxonomy" id="32264"/>
    <lineage>
        <taxon>Eukaryota</taxon>
        <taxon>Metazoa</taxon>
        <taxon>Ecdysozoa</taxon>
        <taxon>Arthropoda</taxon>
        <taxon>Chelicerata</taxon>
        <taxon>Arachnida</taxon>
        <taxon>Acari</taxon>
        <taxon>Acariformes</taxon>
        <taxon>Trombidiformes</taxon>
        <taxon>Prostigmata</taxon>
        <taxon>Eleutherengona</taxon>
        <taxon>Raphignathae</taxon>
        <taxon>Tetranychoidea</taxon>
        <taxon>Tetranychidae</taxon>
        <taxon>Tetranychus</taxon>
    </lineage>
</organism>
<dbReference type="EMBL" id="CAEY01001892">
    <property type="status" value="NOT_ANNOTATED_CDS"/>
    <property type="molecule type" value="Genomic_DNA"/>
</dbReference>
<keyword evidence="1" id="KW-0732">Signal</keyword>
<evidence type="ECO:0000313" key="3">
    <source>
        <dbReference type="Proteomes" id="UP000015104"/>
    </source>
</evidence>
<dbReference type="Proteomes" id="UP000015104">
    <property type="component" value="Unassembled WGS sequence"/>
</dbReference>
<dbReference type="EnsemblMetazoa" id="tetur07g05820.1">
    <property type="protein sequence ID" value="tetur07g05820.1"/>
    <property type="gene ID" value="tetur07g05820"/>
</dbReference>
<reference evidence="2" key="2">
    <citation type="submission" date="2015-06" db="UniProtKB">
        <authorList>
            <consortium name="EnsemblMetazoa"/>
        </authorList>
    </citation>
    <scope>IDENTIFICATION</scope>
</reference>